<comment type="subcellular location">
    <subcellularLocation>
        <location evidence="1">Cell envelope</location>
    </subcellularLocation>
</comment>
<keyword evidence="3" id="KW-0732">Signal</keyword>
<keyword evidence="6" id="KW-1185">Reference proteome</keyword>
<dbReference type="InterPro" id="IPR025997">
    <property type="entry name" value="SBP_2_dom"/>
</dbReference>
<evidence type="ECO:0000313" key="6">
    <source>
        <dbReference type="Proteomes" id="UP000295748"/>
    </source>
</evidence>
<protein>
    <submittedName>
        <fullName evidence="5">Sugar ABC transporter substrate-binding protein</fullName>
    </submittedName>
</protein>
<dbReference type="InterPro" id="IPR028082">
    <property type="entry name" value="Peripla_BP_I"/>
</dbReference>
<name>A0ABX5SU54_9MICO</name>
<evidence type="ECO:0000259" key="4">
    <source>
        <dbReference type="Pfam" id="PF13407"/>
    </source>
</evidence>
<dbReference type="Pfam" id="PF13407">
    <property type="entry name" value="Peripla_BP_4"/>
    <property type="match status" value="1"/>
</dbReference>
<dbReference type="EMBL" id="CP038266">
    <property type="protein sequence ID" value="QBR89715.1"/>
    <property type="molecule type" value="Genomic_DNA"/>
</dbReference>
<evidence type="ECO:0000256" key="1">
    <source>
        <dbReference type="ARBA" id="ARBA00004196"/>
    </source>
</evidence>
<organism evidence="5 6">
    <name type="scientific">Microbacterium wangchenii</name>
    <dbReference type="NCBI Taxonomy" id="2541726"/>
    <lineage>
        <taxon>Bacteria</taxon>
        <taxon>Bacillati</taxon>
        <taxon>Actinomycetota</taxon>
        <taxon>Actinomycetes</taxon>
        <taxon>Micrococcales</taxon>
        <taxon>Microbacteriaceae</taxon>
        <taxon>Microbacterium</taxon>
    </lineage>
</organism>
<accession>A0ABX5SU54</accession>
<dbReference type="Gene3D" id="3.40.50.2300">
    <property type="match status" value="2"/>
</dbReference>
<evidence type="ECO:0000256" key="2">
    <source>
        <dbReference type="ARBA" id="ARBA00007639"/>
    </source>
</evidence>
<sequence length="390" mass="40829">MLVIIGPERCPTAQRSSLRDEANQEAMTMKFPHIRRAGAAVAATVAATLLLAGCGGTADAGNGTEGGEPEGLKIALSNGFVNGWRLTLIDKFETEADKLKAEGVVSDYSVVNAPGENSATEQASQIRSLMLQNPDVLMVIPASSSALKPVIEEACTAGINVIILDADMETSCGTVVRNEYGQWGADSLEPALEAIGGKGDIVINRGVVGSQPEEAFHARQLEILADYPDVKVAAEINGFCDSATAQKEIVGILGSLPEIAAVPGCIGGMGIVQAFESAGREAPVVVFDTDGKSLKFWQDSGIDNGSFAALTDPGQVVAAIYVALAKERGDDVPAEVVLPLVKIAQEDLDYWVSELGTDEYAAIAWDDESIEAALEALENGEDVQAPALQK</sequence>
<evidence type="ECO:0000313" key="5">
    <source>
        <dbReference type="EMBL" id="QBR89715.1"/>
    </source>
</evidence>
<evidence type="ECO:0000256" key="3">
    <source>
        <dbReference type="ARBA" id="ARBA00022729"/>
    </source>
</evidence>
<dbReference type="SUPFAM" id="SSF53822">
    <property type="entry name" value="Periplasmic binding protein-like I"/>
    <property type="match status" value="1"/>
</dbReference>
<dbReference type="PANTHER" id="PTHR46847:SF1">
    <property type="entry name" value="D-ALLOSE-BINDING PERIPLASMIC PROTEIN-RELATED"/>
    <property type="match status" value="1"/>
</dbReference>
<reference evidence="5 6" key="1">
    <citation type="submission" date="2019-03" db="EMBL/GenBank/DDBJ databases">
        <authorList>
            <person name="Dong K."/>
        </authorList>
    </citation>
    <scope>NUCLEOTIDE SEQUENCE [LARGE SCALE GENOMIC DNA]</scope>
    <source>
        <strain evidence="6">dk512</strain>
    </source>
</reference>
<gene>
    <name evidence="5" type="ORF">E4K62_14115</name>
</gene>
<dbReference type="PANTHER" id="PTHR46847">
    <property type="entry name" value="D-ALLOSE-BINDING PERIPLASMIC PROTEIN-RELATED"/>
    <property type="match status" value="1"/>
</dbReference>
<dbReference type="Proteomes" id="UP000295748">
    <property type="component" value="Chromosome"/>
</dbReference>
<feature type="domain" description="Periplasmic binding protein" evidence="4">
    <location>
        <begin position="80"/>
        <end position="326"/>
    </location>
</feature>
<comment type="similarity">
    <text evidence="2">Belongs to the bacterial solute-binding protein 2 family.</text>
</comment>
<proteinExistence type="inferred from homology"/>